<organism evidence="2">
    <name type="scientific">Aspergillus sp. FM242</name>
    <dbReference type="NCBI Taxonomy" id="2741095"/>
    <lineage>
        <taxon>Eukaryota</taxon>
        <taxon>Fungi</taxon>
        <taxon>Dikarya</taxon>
        <taxon>Ascomycota</taxon>
        <taxon>Pezizomycotina</taxon>
        <taxon>Eurotiomycetes</taxon>
        <taxon>Eurotiomycetidae</taxon>
        <taxon>Eurotiales</taxon>
        <taxon>Aspergillaceae</taxon>
        <taxon>Aspergillus</taxon>
    </lineage>
</organism>
<dbReference type="AlphaFoldDB" id="A0A6M8PKU9"/>
<reference evidence="2" key="1">
    <citation type="journal article" date="2020" name="Org. Lett.">
        <title>Waikikiamides A-C: Complex Diketopiperazine Dimer and Diketopiperazine-Polyketide Hybrids from a Hawaiian Marine Fungal Strain Aspergillus sp. FM242.</title>
        <authorList>
            <person name="Wang F."/>
            <person name="Sarotti A.M."/>
            <person name="Jiang G."/>
            <person name="Huguet-Tapia J.C."/>
            <person name="Zheng S.L."/>
            <person name="Wu X."/>
            <person name="Li C."/>
            <person name="Ding Y."/>
            <person name="Cao S."/>
        </authorList>
    </citation>
    <scope>NUCLEOTIDE SEQUENCE</scope>
    <source>
        <strain evidence="2">FM242</strain>
    </source>
</reference>
<gene>
    <name evidence="2" type="primary">WaiC</name>
</gene>
<evidence type="ECO:0000256" key="1">
    <source>
        <dbReference type="SAM" id="Phobius"/>
    </source>
</evidence>
<dbReference type="EMBL" id="MT457561">
    <property type="protein sequence ID" value="QKG86315.1"/>
    <property type="molecule type" value="Genomic_DNA"/>
</dbReference>
<feature type="transmembrane region" description="Helical" evidence="1">
    <location>
        <begin position="38"/>
        <end position="60"/>
    </location>
</feature>
<keyword evidence="1" id="KW-1133">Transmembrane helix</keyword>
<protein>
    <submittedName>
        <fullName evidence="2">Uncharacterized protein</fullName>
    </submittedName>
</protein>
<keyword evidence="1" id="KW-0812">Transmembrane</keyword>
<accession>A0A6M8PKU9</accession>
<sequence>MAPIFARQFHNPTLTIPRPTKGAPTIPLPGRKYISLKVLLQLFAGTVCIFFLAVLFWRLGRFLRRFTKDRVLGGNITASRYAKTWYGWIPLQQHERNKAWLKRWFHWIRNWTSWQSSKDDYSWVWWNPGQMETKSRRKKQGPLRLLPACFEDYEYTAADTIWGTRSCMPPLSNRTGPCLPFAMSGALQSRETTRVTTRESYSVSRWKHGENAPTIHEESIIMETNGMTLEIDARRILSCSAANQSRPLADETPTSCTSRRFFSLDQASPFQKGNCPVELFADYEQSLRYWQSLPCVLTPELVLQKMKEWSQVSRNSAETSHPQRMPDTSEFLRYTRKYQVWSARMEVNPAAGAVYGMGKFPAPPGSPCSEMLRSISSQHTFCLESTRRARGTIAMSVSSGSSEFLRVSFGRKSHPRERARLMHPQNDGPDDESWTSVHILTSPQPSRHSTTGTVPLKFHERATKRPGWQALSAPVKRHAQAENHAGEKRLQTMRTQRLSENTKGYLFPQVTVPIGCLSDWEIRLIDGLDRRLDWLSDQLSPGRRAFHFAMLANHWLNKKTWIVYDPISRVPIEARRLLGDPRFNVPYPLPDWSAKPKYPQVHRKVVHEPRIDSWRIAVNRNRRHTGIQDFIKAVELYDGSIEEPPDGDVDPACWILRKPPQGFGRSKKQEEAYYEGGAGWQETLGDWQRVRRGYRIHKAIHEGRVNRGRVKEIGHDIAQYSRKITSEVLSRSLKTNQGPR</sequence>
<evidence type="ECO:0000313" key="2">
    <source>
        <dbReference type="EMBL" id="QKG86315.1"/>
    </source>
</evidence>
<proteinExistence type="predicted"/>
<name>A0A6M8PKU9_9EURO</name>
<keyword evidence="1" id="KW-0472">Membrane</keyword>